<dbReference type="EMBL" id="AYTS01000081">
    <property type="protein sequence ID" value="OOP56454.1"/>
    <property type="molecule type" value="Genomic_DNA"/>
</dbReference>
<comment type="caution">
    <text evidence="1">The sequence shown here is derived from an EMBL/GenBank/DDBJ whole genome shotgun (WGS) entry which is preliminary data.</text>
</comment>
<accession>A0A1V4ATI7</accession>
<sequence>MRFLALLGMTVIERLFRERALALTIFFVRIQYIKPQSSQTSQSEIMKKSTILDLRFEIWDLRGWI</sequence>
<dbReference type="AlphaFoldDB" id="A0A1V4ATI7"/>
<evidence type="ECO:0000313" key="2">
    <source>
        <dbReference type="Proteomes" id="UP000189681"/>
    </source>
</evidence>
<gene>
    <name evidence="1" type="ORF">AYP45_09030</name>
</gene>
<evidence type="ECO:0000313" key="1">
    <source>
        <dbReference type="EMBL" id="OOP56454.1"/>
    </source>
</evidence>
<proteinExistence type="predicted"/>
<dbReference type="Proteomes" id="UP000189681">
    <property type="component" value="Unassembled WGS sequence"/>
</dbReference>
<reference evidence="1 2" key="1">
    <citation type="journal article" date="2017" name="Water Res.">
        <title>Discovery and metagenomic analysis of an anammox bacterial enrichment related to Candidatus "Brocadia caroliniensis" in a full-scale glycerol-fed nitritation-denitritation separate centrate treatment process.</title>
        <authorList>
            <person name="Park H."/>
            <person name="Brotto A.C."/>
            <person name="van Loosdrecht M.C."/>
            <person name="Chandran K."/>
        </authorList>
    </citation>
    <scope>NUCLEOTIDE SEQUENCE [LARGE SCALE GENOMIC DNA]</scope>
    <source>
        <strain evidence="1">26THWARD</strain>
    </source>
</reference>
<organism evidence="1 2">
    <name type="scientific">Candidatus Brocadia carolinensis</name>
    <dbReference type="NCBI Taxonomy" id="1004156"/>
    <lineage>
        <taxon>Bacteria</taxon>
        <taxon>Pseudomonadati</taxon>
        <taxon>Planctomycetota</taxon>
        <taxon>Candidatus Brocadiia</taxon>
        <taxon>Candidatus Brocadiales</taxon>
        <taxon>Candidatus Brocadiaceae</taxon>
        <taxon>Candidatus Brocadia</taxon>
    </lineage>
</organism>
<protein>
    <submittedName>
        <fullName evidence="1">Uncharacterized protein</fullName>
    </submittedName>
</protein>
<name>A0A1V4ATI7_9BACT</name>